<accession>A0ABN9SPS7</accession>
<dbReference type="SUPFAM" id="SSF54928">
    <property type="entry name" value="RNA-binding domain, RBD"/>
    <property type="match status" value="1"/>
</dbReference>
<dbReference type="PROSITE" id="PS50102">
    <property type="entry name" value="RRM"/>
    <property type="match status" value="1"/>
</dbReference>
<dbReference type="Gene3D" id="3.30.70.330">
    <property type="match status" value="1"/>
</dbReference>
<keyword evidence="5" id="KW-1185">Reference proteome</keyword>
<evidence type="ECO:0000256" key="2">
    <source>
        <dbReference type="SAM" id="MobiDB-lite"/>
    </source>
</evidence>
<gene>
    <name evidence="4" type="ORF">PCOR1329_LOCUS31428</name>
</gene>
<dbReference type="InterPro" id="IPR035979">
    <property type="entry name" value="RBD_domain_sf"/>
</dbReference>
<feature type="region of interest" description="Disordered" evidence="2">
    <location>
        <begin position="256"/>
        <end position="278"/>
    </location>
</feature>
<feature type="domain" description="RRM" evidence="3">
    <location>
        <begin position="17"/>
        <end position="83"/>
    </location>
</feature>
<protein>
    <recommendedName>
        <fullName evidence="3">RRM domain-containing protein</fullName>
    </recommendedName>
</protein>
<organism evidence="4 5">
    <name type="scientific">Prorocentrum cordatum</name>
    <dbReference type="NCBI Taxonomy" id="2364126"/>
    <lineage>
        <taxon>Eukaryota</taxon>
        <taxon>Sar</taxon>
        <taxon>Alveolata</taxon>
        <taxon>Dinophyceae</taxon>
        <taxon>Prorocentrales</taxon>
        <taxon>Prorocentraceae</taxon>
        <taxon>Prorocentrum</taxon>
    </lineage>
</organism>
<dbReference type="Proteomes" id="UP001189429">
    <property type="component" value="Unassembled WGS sequence"/>
</dbReference>
<dbReference type="InterPro" id="IPR000504">
    <property type="entry name" value="RRM_dom"/>
</dbReference>
<reference evidence="4" key="1">
    <citation type="submission" date="2023-10" db="EMBL/GenBank/DDBJ databases">
        <authorList>
            <person name="Chen Y."/>
            <person name="Shah S."/>
            <person name="Dougan E. K."/>
            <person name="Thang M."/>
            <person name="Chan C."/>
        </authorList>
    </citation>
    <scope>NUCLEOTIDE SEQUENCE [LARGE SCALE GENOMIC DNA]</scope>
</reference>
<evidence type="ECO:0000259" key="3">
    <source>
        <dbReference type="PROSITE" id="PS50102"/>
    </source>
</evidence>
<sequence>MAASSGGGKAMKYAMKNTLYVRNLSPNISEGVLREVFSRCDEIEEITFRPFSTTKTEFFAQIDFKTSKGVTEGVRLSGVEILGVACAAGVLNPSEKSQGKEEEFDDLTVKLLSPEELQREYLKRLTKAEEEQRLRTVHIAGLERDVSSALHPRRLAPRLPRVPPRAIALQTMSGYAAARLFAEPQSDAAEEPLGAAPSPPRPWRAAAALCAAALLVGAVCSVAAGAGEGTSALRPAAPRGQSARVLDFVSKVAAAGAENETTKNETTEEAETVEPPCYVQPAGSGFSVEDATKCSENLREMMENANGTAATGIGSYNGTDHEITVRFNVKSTTDIDTAAVSSQLQALQNAARVVLGAAIPLALPHENTRSCMYTLVEKDELHVNCEFTVCSADDSKAVWEACMSASNSEGSIAGELGFLEGPTVTDVLCAKNALVW</sequence>
<keyword evidence="1" id="KW-0694">RNA-binding</keyword>
<evidence type="ECO:0000313" key="4">
    <source>
        <dbReference type="EMBL" id="CAK0833857.1"/>
    </source>
</evidence>
<proteinExistence type="predicted"/>
<dbReference type="CDD" id="cd00590">
    <property type="entry name" value="RRM_SF"/>
    <property type="match status" value="1"/>
</dbReference>
<evidence type="ECO:0000256" key="1">
    <source>
        <dbReference type="PROSITE-ProRule" id="PRU00176"/>
    </source>
</evidence>
<dbReference type="InterPro" id="IPR012677">
    <property type="entry name" value="Nucleotide-bd_a/b_plait_sf"/>
</dbReference>
<dbReference type="Pfam" id="PF00076">
    <property type="entry name" value="RRM_1"/>
    <property type="match status" value="1"/>
</dbReference>
<dbReference type="SMART" id="SM00360">
    <property type="entry name" value="RRM"/>
    <property type="match status" value="1"/>
</dbReference>
<evidence type="ECO:0000313" key="5">
    <source>
        <dbReference type="Proteomes" id="UP001189429"/>
    </source>
</evidence>
<dbReference type="EMBL" id="CAUYUJ010012381">
    <property type="protein sequence ID" value="CAK0833857.1"/>
    <property type="molecule type" value="Genomic_DNA"/>
</dbReference>
<comment type="caution">
    <text evidence="4">The sequence shown here is derived from an EMBL/GenBank/DDBJ whole genome shotgun (WGS) entry which is preliminary data.</text>
</comment>
<name>A0ABN9SPS7_9DINO</name>